<protein>
    <submittedName>
        <fullName evidence="2">PhzF family protein</fullName>
    </submittedName>
</protein>
<reference evidence="2 3" key="1">
    <citation type="journal article" date="2011" name="PLoS ONE">
        <title>Haloquadratum walsbyi: limited diversity in a global pond.</title>
        <authorList>
            <person name="Dyall-Smith M."/>
            <person name="Pfeiffer F."/>
            <person name="Klee K."/>
            <person name="Palm P."/>
            <person name="Gross K."/>
            <person name="Schuster S.C."/>
            <person name="Rampp M."/>
            <person name="Oesterhelt D."/>
        </authorList>
    </citation>
    <scope>NUCLEOTIDE SEQUENCE [LARGE SCALE GENOMIC DNA]</scope>
    <source>
        <strain evidence="3">DSM 16854 / JCM 12705 / C23</strain>
    </source>
</reference>
<dbReference type="Gene3D" id="3.10.310.10">
    <property type="entry name" value="Diaminopimelate Epimerase, Chain A, domain 1"/>
    <property type="match status" value="2"/>
</dbReference>
<dbReference type="EMBL" id="FR746099">
    <property type="protein sequence ID" value="CCC39249.1"/>
    <property type="molecule type" value="Genomic_DNA"/>
</dbReference>
<gene>
    <name evidence="2" type="primary">phzF</name>
    <name evidence="2" type="ordered locus">Hqrw_1288</name>
</gene>
<name>G0LHL1_HALWC</name>
<sequence length="317" mass="33553">MDSCRALLVDAFSTDPLAGNPAGVIPDAEGLADNQQRAIAAELGASETVFITDSEVAERRFRYFSPTTEVDLCGHATIAAYAYLDATGEIDPGTHTVETNVGVIEITVDDDGTVWMRQQSPTVASIDLAYDDVADALSIDAAALRDIGDELPLAVASTGLPFIIVPVNFLEHIGDVNPDAAAIDTLVTSYDAAGMYIFSFDTLESASTLHARAFVPSLGITEDPVTGTAAGACTAYLDTFDAFDVFPPTVRCEQGHFCDRPGYIRAQLIQPEQQNDKLDESNDSYAQGGVRVGGHAVMTLDGTVAIPSANDNDILEP</sequence>
<dbReference type="AlphaFoldDB" id="G0LHL1"/>
<dbReference type="PANTHER" id="PTHR13774">
    <property type="entry name" value="PHENAZINE BIOSYNTHESIS PROTEIN"/>
    <property type="match status" value="1"/>
</dbReference>
<dbReference type="KEGG" id="hwc:Hqrw_1288"/>
<dbReference type="SUPFAM" id="SSF54506">
    <property type="entry name" value="Diaminopimelate epimerase-like"/>
    <property type="match status" value="1"/>
</dbReference>
<accession>G0LHL1</accession>
<dbReference type="PIRSF" id="PIRSF016184">
    <property type="entry name" value="PhzC_PhzF"/>
    <property type="match status" value="1"/>
</dbReference>
<dbReference type="GeneID" id="12445921"/>
<evidence type="ECO:0000256" key="1">
    <source>
        <dbReference type="ARBA" id="ARBA00023235"/>
    </source>
</evidence>
<dbReference type="Pfam" id="PF02567">
    <property type="entry name" value="PhzC-PhzF"/>
    <property type="match status" value="1"/>
</dbReference>
<proteinExistence type="predicted"/>
<dbReference type="HOGENOM" id="CLU_048756_0_2_2"/>
<dbReference type="RefSeq" id="WP_014555157.1">
    <property type="nucleotide sequence ID" value="NC_017459.1"/>
</dbReference>
<dbReference type="GO" id="GO:0005737">
    <property type="term" value="C:cytoplasm"/>
    <property type="evidence" value="ECO:0007669"/>
    <property type="project" value="TreeGrafter"/>
</dbReference>
<organism evidence="2 3">
    <name type="scientific">Haloquadratum walsbyi (strain DSM 16854 / JCM 12705 / C23)</name>
    <dbReference type="NCBI Taxonomy" id="768065"/>
    <lineage>
        <taxon>Archaea</taxon>
        <taxon>Methanobacteriati</taxon>
        <taxon>Methanobacteriota</taxon>
        <taxon>Stenosarchaea group</taxon>
        <taxon>Halobacteria</taxon>
        <taxon>Halobacteriales</taxon>
        <taxon>Haloferacaceae</taxon>
        <taxon>Haloquadratum</taxon>
    </lineage>
</organism>
<dbReference type="Proteomes" id="UP000007954">
    <property type="component" value="Chromosome"/>
</dbReference>
<dbReference type="InterPro" id="IPR003719">
    <property type="entry name" value="Phenazine_PhzF-like"/>
</dbReference>
<dbReference type="GO" id="GO:0016853">
    <property type="term" value="F:isomerase activity"/>
    <property type="evidence" value="ECO:0007669"/>
    <property type="project" value="UniProtKB-KW"/>
</dbReference>
<dbReference type="NCBIfam" id="TIGR00654">
    <property type="entry name" value="PhzF_family"/>
    <property type="match status" value="1"/>
</dbReference>
<dbReference type="OrthoDB" id="105902at2157"/>
<evidence type="ECO:0000313" key="2">
    <source>
        <dbReference type="EMBL" id="CCC39249.1"/>
    </source>
</evidence>
<evidence type="ECO:0000313" key="3">
    <source>
        <dbReference type="Proteomes" id="UP000007954"/>
    </source>
</evidence>
<keyword evidence="1" id="KW-0413">Isomerase</keyword>
<dbReference type="PANTHER" id="PTHR13774:SF39">
    <property type="entry name" value="BIOSYNTHESIS PROTEIN, PUTATIVE-RELATED"/>
    <property type="match status" value="1"/>
</dbReference>